<accession>A0A8K0NMU5</accession>
<proteinExistence type="predicted"/>
<dbReference type="AlphaFoldDB" id="A0A8K0NMU5"/>
<keyword evidence="2" id="KW-1185">Reference proteome</keyword>
<reference evidence="1" key="1">
    <citation type="submission" date="2020-04" db="EMBL/GenBank/DDBJ databases">
        <title>Analysis of mating type loci in Filobasidium floriforme.</title>
        <authorList>
            <person name="Nowrousian M."/>
        </authorList>
    </citation>
    <scope>NUCLEOTIDE SEQUENCE</scope>
    <source>
        <strain evidence="1">CBS 6242</strain>
    </source>
</reference>
<dbReference type="InterPro" id="IPR036291">
    <property type="entry name" value="NAD(P)-bd_dom_sf"/>
</dbReference>
<dbReference type="Gene3D" id="3.40.50.720">
    <property type="entry name" value="NAD(P)-binding Rossmann-like Domain"/>
    <property type="match status" value="1"/>
</dbReference>
<evidence type="ECO:0000313" key="1">
    <source>
        <dbReference type="EMBL" id="KAG7527994.1"/>
    </source>
</evidence>
<gene>
    <name evidence="1" type="ORF">FFLO_06468</name>
</gene>
<sequence>MTNGLPAVLILGGLNTASRQLAIFLVSGDQGEVPKAAHEQRPPLVKYLRIADRFSVQPETTYLGRAFKGILERDDVDYRQANLAVPSKVAEIFTPPPGIESFDYVFDLTGETRPDRPEVIYVQQCYALPLALARHASTLSSPPRAYVRLVPPAYVMSNSVTGGYTERFVEAKKEKKGGMFRSKDKGSEGLGPKPDGVRGRWWHEGVRAQAAVPGLNFVAIRAGEIYGEAFGEGQVLARLVIAHVYKHKQEKMEFLHSGDLRLHTVHVRDAVRAMFEVAHWVASQGRAAADQIAGEEMPCAWAWSTGKDGDEEKQGMKLVPDLLDPSAQIVAPYFNVVDDGDTTQDKLAKACSDVFSIKYGFHSSVVSSLVTSFNRTDFGALVDDINEDH</sequence>
<dbReference type="Proteomes" id="UP000812966">
    <property type="component" value="Unassembled WGS sequence"/>
</dbReference>
<evidence type="ECO:0000313" key="2">
    <source>
        <dbReference type="Proteomes" id="UP000812966"/>
    </source>
</evidence>
<dbReference type="SUPFAM" id="SSF51735">
    <property type="entry name" value="NAD(P)-binding Rossmann-fold domains"/>
    <property type="match status" value="1"/>
</dbReference>
<dbReference type="EMBL" id="JABELV010000214">
    <property type="protein sequence ID" value="KAG7527994.1"/>
    <property type="molecule type" value="Genomic_DNA"/>
</dbReference>
<name>A0A8K0NMU5_9TREE</name>
<evidence type="ECO:0008006" key="3">
    <source>
        <dbReference type="Google" id="ProtNLM"/>
    </source>
</evidence>
<organism evidence="1 2">
    <name type="scientific">Filobasidium floriforme</name>
    <dbReference type="NCBI Taxonomy" id="5210"/>
    <lineage>
        <taxon>Eukaryota</taxon>
        <taxon>Fungi</taxon>
        <taxon>Dikarya</taxon>
        <taxon>Basidiomycota</taxon>
        <taxon>Agaricomycotina</taxon>
        <taxon>Tremellomycetes</taxon>
        <taxon>Filobasidiales</taxon>
        <taxon>Filobasidiaceae</taxon>
        <taxon>Filobasidium</taxon>
    </lineage>
</organism>
<protein>
    <recommendedName>
        <fullName evidence="3">NAD-dependent epimerase/dehydratase domain-containing protein</fullName>
    </recommendedName>
</protein>
<comment type="caution">
    <text evidence="1">The sequence shown here is derived from an EMBL/GenBank/DDBJ whole genome shotgun (WGS) entry which is preliminary data.</text>
</comment>